<name>A0AAE4CD64_9ACTN</name>
<proteinExistence type="predicted"/>
<feature type="region of interest" description="Disordered" evidence="1">
    <location>
        <begin position="51"/>
        <end position="83"/>
    </location>
</feature>
<feature type="compositionally biased region" description="Pro residues" evidence="1">
    <location>
        <begin position="67"/>
        <end position="79"/>
    </location>
</feature>
<keyword evidence="4" id="KW-1185">Reference proteome</keyword>
<feature type="transmembrane region" description="Helical" evidence="2">
    <location>
        <begin position="20"/>
        <end position="43"/>
    </location>
</feature>
<evidence type="ECO:0000256" key="2">
    <source>
        <dbReference type="SAM" id="Phobius"/>
    </source>
</evidence>
<evidence type="ECO:0000313" key="3">
    <source>
        <dbReference type="EMBL" id="MDR7280032.1"/>
    </source>
</evidence>
<keyword evidence="2" id="KW-0472">Membrane</keyword>
<comment type="caution">
    <text evidence="3">The sequence shown here is derived from an EMBL/GenBank/DDBJ whole genome shotgun (WGS) entry which is preliminary data.</text>
</comment>
<evidence type="ECO:0000256" key="1">
    <source>
        <dbReference type="SAM" id="MobiDB-lite"/>
    </source>
</evidence>
<sequence>MGYDAPSPALAGSERAHPLAVVLVAVAGVVAAGVFGAVVVRFAGADSRAADRLTGPPPAQVAAAPTSPSPSPSPSPASPSPAAVADECLVGPWRVAEQRELVALPDLGTVEVTLTGVGPAVTYRADGTGVIEYGEATSYAATVDGRDALITVAGTVTFEFGAADGVTAATEARSDATFTVTPDGAEPGAPADWPASLTEWSYECGPSDLALTGPDAQREVLTRGE</sequence>
<accession>A0AAE4CD64</accession>
<keyword evidence="2" id="KW-1133">Transmembrane helix</keyword>
<protein>
    <submittedName>
        <fullName evidence="3">Uncharacterized protein</fullName>
    </submittedName>
</protein>
<dbReference type="EMBL" id="JAVDYB010000001">
    <property type="protein sequence ID" value="MDR7280032.1"/>
    <property type="molecule type" value="Genomic_DNA"/>
</dbReference>
<organism evidence="3 4">
    <name type="scientific">Catenuloplanes atrovinosus</name>
    <dbReference type="NCBI Taxonomy" id="137266"/>
    <lineage>
        <taxon>Bacteria</taxon>
        <taxon>Bacillati</taxon>
        <taxon>Actinomycetota</taxon>
        <taxon>Actinomycetes</taxon>
        <taxon>Micromonosporales</taxon>
        <taxon>Micromonosporaceae</taxon>
        <taxon>Catenuloplanes</taxon>
    </lineage>
</organism>
<gene>
    <name evidence="3" type="ORF">J2S41_006810</name>
</gene>
<dbReference type="AlphaFoldDB" id="A0AAE4CD64"/>
<feature type="region of interest" description="Disordered" evidence="1">
    <location>
        <begin position="206"/>
        <end position="225"/>
    </location>
</feature>
<dbReference type="Proteomes" id="UP001183643">
    <property type="component" value="Unassembled WGS sequence"/>
</dbReference>
<reference evidence="3" key="1">
    <citation type="submission" date="2023-07" db="EMBL/GenBank/DDBJ databases">
        <title>Sequencing the genomes of 1000 actinobacteria strains.</title>
        <authorList>
            <person name="Klenk H.-P."/>
        </authorList>
    </citation>
    <scope>NUCLEOTIDE SEQUENCE</scope>
    <source>
        <strain evidence="3">DSM 44707</strain>
    </source>
</reference>
<keyword evidence="2" id="KW-0812">Transmembrane</keyword>
<feature type="compositionally biased region" description="Basic and acidic residues" evidence="1">
    <location>
        <begin position="216"/>
        <end position="225"/>
    </location>
</feature>
<evidence type="ECO:0000313" key="4">
    <source>
        <dbReference type="Proteomes" id="UP001183643"/>
    </source>
</evidence>
<dbReference type="RefSeq" id="WP_310374174.1">
    <property type="nucleotide sequence ID" value="NZ_JAVDYB010000001.1"/>
</dbReference>